<dbReference type="KEGG" id="bxe:Bxe_B1900"/>
<dbReference type="PATRIC" id="fig|266265.5.peg.5835"/>
<name>Q13PC0_PARXL</name>
<sequence>MNSPALPAGSLDGVRVLDLSRILAGPSCTQLLGDLGADVIKVEKPGAGDDTRKWGPPFARAADGTPFDESAYYLCANRNKRSVALDIATPEGQASIHALLAHSDVLIENFKVGDLSRYGLDWPQLHARYPRLVYCSITGFGQDGPYAARPGYDFMAQAMGGIMSLTGEPDGAPQKVAVGITDLMTGMYATVGILAALRHRDRHGVGQHVDVALLDCQVASLANAATHYLTSGTPPARLGNAHPNIVPYEAFPASDGYFVIAVGNDAQFRRLCTLPGMQPLADDARFITNASRVSHRAALIPLMRAITRERDAAWWLASLEALQIPCAPINTLPQVFADPQVVHREMAVRMEDARYEAGGPVLLGNPLKLSATPVRYARTPPRLGEHTSEILDQLATYGRAH</sequence>
<organism evidence="2 3">
    <name type="scientific">Paraburkholderia xenovorans (strain LB400)</name>
    <dbReference type="NCBI Taxonomy" id="266265"/>
    <lineage>
        <taxon>Bacteria</taxon>
        <taxon>Pseudomonadati</taxon>
        <taxon>Pseudomonadota</taxon>
        <taxon>Betaproteobacteria</taxon>
        <taxon>Burkholderiales</taxon>
        <taxon>Burkholderiaceae</taxon>
        <taxon>Paraburkholderia</taxon>
    </lineage>
</organism>
<accession>Q13PC0</accession>
<evidence type="ECO:0000313" key="3">
    <source>
        <dbReference type="Proteomes" id="UP000001817"/>
    </source>
</evidence>
<dbReference type="AlphaFoldDB" id="Q13PC0"/>
<dbReference type="InterPro" id="IPR003673">
    <property type="entry name" value="CoA-Trfase_fam_III"/>
</dbReference>
<dbReference type="PANTHER" id="PTHR48207">
    <property type="entry name" value="SUCCINATE--HYDROXYMETHYLGLUTARATE COA-TRANSFERASE"/>
    <property type="match status" value="1"/>
</dbReference>
<dbReference type="RefSeq" id="WP_011491419.1">
    <property type="nucleotide sequence ID" value="NC_007952.1"/>
</dbReference>
<dbReference type="InterPro" id="IPR050483">
    <property type="entry name" value="CoA-transferase_III_domain"/>
</dbReference>
<dbReference type="Gene3D" id="3.30.1540.10">
    <property type="entry name" value="formyl-coa transferase, domain 3"/>
    <property type="match status" value="1"/>
</dbReference>
<dbReference type="PANTHER" id="PTHR48207:SF3">
    <property type="entry name" value="SUCCINATE--HYDROXYMETHYLGLUTARATE COA-TRANSFERASE"/>
    <property type="match status" value="1"/>
</dbReference>
<proteinExistence type="predicted"/>
<dbReference type="OrthoDB" id="5294844at2"/>
<dbReference type="SUPFAM" id="SSF89796">
    <property type="entry name" value="CoA-transferase family III (CaiB/BaiF)"/>
    <property type="match status" value="1"/>
</dbReference>
<protein>
    <submittedName>
        <fullName evidence="2">CAIB/BAIF family protein</fullName>
    </submittedName>
</protein>
<dbReference type="InterPro" id="IPR023606">
    <property type="entry name" value="CoA-Trfase_III_dom_1_sf"/>
</dbReference>
<dbReference type="eggNOG" id="COG1804">
    <property type="taxonomic scope" value="Bacteria"/>
</dbReference>
<dbReference type="InterPro" id="IPR044855">
    <property type="entry name" value="CoA-Trfase_III_dom3_sf"/>
</dbReference>
<dbReference type="STRING" id="266265.Bxe_B1900"/>
<dbReference type="KEGG" id="bxb:DR64_7209"/>
<reference evidence="2 3" key="1">
    <citation type="journal article" date="2006" name="Proc. Natl. Acad. Sci. U.S.A.">
        <title>Burkholderia xenovorans LB400 harbors a multi-replicon, 9.73-Mbp genome shaped for versatility.</title>
        <authorList>
            <person name="Chain P.S."/>
            <person name="Denef V.J."/>
            <person name="Konstantinidis K.T."/>
            <person name="Vergez L.M."/>
            <person name="Agullo L."/>
            <person name="Reyes V.L."/>
            <person name="Hauser L."/>
            <person name="Cordova M."/>
            <person name="Gomez L."/>
            <person name="Gonzalez M."/>
            <person name="Land M."/>
            <person name="Lao V."/>
            <person name="Larimer F."/>
            <person name="LiPuma J.J."/>
            <person name="Mahenthiralingam E."/>
            <person name="Malfatti S.A."/>
            <person name="Marx C.J."/>
            <person name="Parnell J.J."/>
            <person name="Ramette A."/>
            <person name="Richardson P."/>
            <person name="Seeger M."/>
            <person name="Smith D."/>
            <person name="Spilker T."/>
            <person name="Sul W.J."/>
            <person name="Tsoi T.V."/>
            <person name="Ulrich L.E."/>
            <person name="Zhulin I.B."/>
            <person name="Tiedje J.M."/>
        </authorList>
    </citation>
    <scope>NUCLEOTIDE SEQUENCE [LARGE SCALE GENOMIC DNA]</scope>
    <source>
        <strain evidence="2 3">LB400</strain>
    </source>
</reference>
<dbReference type="GO" id="GO:0008410">
    <property type="term" value="F:CoA-transferase activity"/>
    <property type="evidence" value="ECO:0007669"/>
    <property type="project" value="TreeGrafter"/>
</dbReference>
<keyword evidence="3" id="KW-1185">Reference proteome</keyword>
<evidence type="ECO:0000313" key="2">
    <source>
        <dbReference type="EMBL" id="ABE34069.1"/>
    </source>
</evidence>
<gene>
    <name evidence="2" type="ORF">Bxe_B1900</name>
</gene>
<keyword evidence="1" id="KW-0808">Transferase</keyword>
<dbReference type="EMBL" id="CP000271">
    <property type="protein sequence ID" value="ABE34069.1"/>
    <property type="molecule type" value="Genomic_DNA"/>
</dbReference>
<dbReference type="Gene3D" id="3.40.50.10540">
    <property type="entry name" value="Crotonobetainyl-coa:carnitine coa-transferase, domain 1"/>
    <property type="match status" value="1"/>
</dbReference>
<dbReference type="Proteomes" id="UP000001817">
    <property type="component" value="Chromosome 2"/>
</dbReference>
<evidence type="ECO:0000256" key="1">
    <source>
        <dbReference type="ARBA" id="ARBA00022679"/>
    </source>
</evidence>
<dbReference type="Pfam" id="PF02515">
    <property type="entry name" value="CoA_transf_3"/>
    <property type="match status" value="1"/>
</dbReference>